<name>A0A367RU41_9NOSO</name>
<dbReference type="SUPFAM" id="SSF53850">
    <property type="entry name" value="Periplasmic binding protein-like II"/>
    <property type="match status" value="1"/>
</dbReference>
<dbReference type="AlphaFoldDB" id="A0A367RU41"/>
<organism evidence="1 2">
    <name type="scientific">Nostoc minutum NIES-26</name>
    <dbReference type="NCBI Taxonomy" id="1844469"/>
    <lineage>
        <taxon>Bacteria</taxon>
        <taxon>Bacillati</taxon>
        <taxon>Cyanobacteriota</taxon>
        <taxon>Cyanophyceae</taxon>
        <taxon>Nostocales</taxon>
        <taxon>Nostocaceae</taxon>
        <taxon>Nostoc</taxon>
    </lineage>
</organism>
<comment type="caution">
    <text evidence="1">The sequence shown here is derived from an EMBL/GenBank/DDBJ whole genome shotgun (WGS) entry which is preliminary data.</text>
</comment>
<dbReference type="PANTHER" id="PTHR30632">
    <property type="entry name" value="MOLYBDATE-BINDING PERIPLASMIC PROTEIN"/>
    <property type="match status" value="1"/>
</dbReference>
<accession>A0A367RU41</accession>
<evidence type="ECO:0000313" key="1">
    <source>
        <dbReference type="EMBL" id="RCJ40117.1"/>
    </source>
</evidence>
<dbReference type="Pfam" id="PF13531">
    <property type="entry name" value="SBP_bac_11"/>
    <property type="match status" value="1"/>
</dbReference>
<reference evidence="1" key="1">
    <citation type="submission" date="2016-04" db="EMBL/GenBank/DDBJ databases">
        <authorList>
            <person name="Tabuchi Yagui T.R."/>
        </authorList>
    </citation>
    <scope>NUCLEOTIDE SEQUENCE [LARGE SCALE GENOMIC DNA]</scope>
    <source>
        <strain evidence="1">NIES-26</strain>
    </source>
</reference>
<gene>
    <name evidence="1" type="ORF">A6770_38185</name>
</gene>
<dbReference type="GO" id="GO:0030973">
    <property type="term" value="F:molybdate ion binding"/>
    <property type="evidence" value="ECO:0007669"/>
    <property type="project" value="TreeGrafter"/>
</dbReference>
<sequence length="315" mass="34049">MKKYLIAISVTTSTFSLILPHPVFAISLYGAGSLNDSLTEVANSFTQEYKIPVTTRFGPSGLTRELIEQELSQTGKSADVFASADINNPLALFEQGLSKPVETFVNNRLVAVARSDLSLTSNNLLSKLLNPQIRLGTSTPLADPLGDYTQEVFRKADQINPGSFQQLNQKALRLPGGANSPPVPAGRVNLVYFLEDTQQVDIYLSYYTIALSALKQSSNLQVVELSENLAVKADYGLTALKDSSLEGTKLAEYILSPIGQKILTTYGFTAARTTSIPENQSVGGIVLAIGIAFAMQKKLASTKKLRLDSKNPSIQ</sequence>
<dbReference type="EMBL" id="LXQD01000058">
    <property type="protein sequence ID" value="RCJ40117.1"/>
    <property type="molecule type" value="Genomic_DNA"/>
</dbReference>
<protein>
    <submittedName>
        <fullName evidence="1">Molybdenum ABC transporter substrate-binding protein</fullName>
    </submittedName>
</protein>
<evidence type="ECO:0000313" key="2">
    <source>
        <dbReference type="Proteomes" id="UP000252107"/>
    </source>
</evidence>
<dbReference type="PANTHER" id="PTHR30632:SF0">
    <property type="entry name" value="SULFATE-BINDING PROTEIN"/>
    <property type="match status" value="1"/>
</dbReference>
<dbReference type="Proteomes" id="UP000252107">
    <property type="component" value="Unassembled WGS sequence"/>
</dbReference>
<proteinExistence type="predicted"/>
<dbReference type="GO" id="GO:0015689">
    <property type="term" value="P:molybdate ion transport"/>
    <property type="evidence" value="ECO:0007669"/>
    <property type="project" value="TreeGrafter"/>
</dbReference>
<keyword evidence="2" id="KW-1185">Reference proteome</keyword>
<dbReference type="Gene3D" id="3.40.190.10">
    <property type="entry name" value="Periplasmic binding protein-like II"/>
    <property type="match status" value="2"/>
</dbReference>
<dbReference type="InterPro" id="IPR050682">
    <property type="entry name" value="ModA/WtpA"/>
</dbReference>